<gene>
    <name evidence="5" type="primary">CECR2</name>
    <name evidence="5" type="ORF">CDAR_558912</name>
</gene>
<dbReference type="GO" id="GO:0090537">
    <property type="term" value="C:CERF complex"/>
    <property type="evidence" value="ECO:0007669"/>
    <property type="project" value="InterPro"/>
</dbReference>
<feature type="region of interest" description="Disordered" evidence="3">
    <location>
        <begin position="300"/>
        <end position="325"/>
    </location>
</feature>
<proteinExistence type="predicted"/>
<feature type="compositionally biased region" description="Low complexity" evidence="3">
    <location>
        <begin position="711"/>
        <end position="724"/>
    </location>
</feature>
<evidence type="ECO:0000313" key="5">
    <source>
        <dbReference type="EMBL" id="GIX81911.1"/>
    </source>
</evidence>
<feature type="region of interest" description="Disordered" evidence="3">
    <location>
        <begin position="794"/>
        <end position="816"/>
    </location>
</feature>
<dbReference type="PANTHER" id="PTHR47092:SF1">
    <property type="entry name" value="CHROMATIN REMODELING REGULATOR CECR2"/>
    <property type="match status" value="1"/>
</dbReference>
<dbReference type="Proteomes" id="UP001054837">
    <property type="component" value="Unassembled WGS sequence"/>
</dbReference>
<feature type="compositionally biased region" description="Polar residues" evidence="3">
    <location>
        <begin position="1242"/>
        <end position="1253"/>
    </location>
</feature>
<feature type="compositionally biased region" description="Basic residues" evidence="3">
    <location>
        <begin position="1286"/>
        <end position="1300"/>
    </location>
</feature>
<feature type="region of interest" description="Disordered" evidence="3">
    <location>
        <begin position="338"/>
        <end position="395"/>
    </location>
</feature>
<keyword evidence="6" id="KW-1185">Reference proteome</keyword>
<feature type="region of interest" description="Disordered" evidence="3">
    <location>
        <begin position="846"/>
        <end position="869"/>
    </location>
</feature>
<dbReference type="Pfam" id="PF00439">
    <property type="entry name" value="Bromodomain"/>
    <property type="match status" value="1"/>
</dbReference>
<evidence type="ECO:0000259" key="4">
    <source>
        <dbReference type="PROSITE" id="PS50014"/>
    </source>
</evidence>
<feature type="compositionally biased region" description="Polar residues" evidence="3">
    <location>
        <begin position="1670"/>
        <end position="1689"/>
    </location>
</feature>
<dbReference type="InterPro" id="IPR001487">
    <property type="entry name" value="Bromodomain"/>
</dbReference>
<feature type="compositionally biased region" description="Low complexity" evidence="3">
    <location>
        <begin position="695"/>
        <end position="704"/>
    </location>
</feature>
<sequence>MSEESVTFENKKQEIQQMWQIASIAQFVSSLYQDLNLPEIEIEELEDGLLGKNEVGLTSVEDLMIKLLKGIYSSCRIGKDNLHQVYMPKAVRKIWKTEERQEENPLNKENTTFLNLDIKVKVDILNSLCYLRLDQPDAINALKEMDADSLRVQPLGCDDEGNEYWYFYGLRLYKQEPAREKIKRNWEVEWSEQKSRSFLKRGRGRPKKRRKLDGECDDFDDASMKKHGIFDIEEKSRWSAVCHDIEDWIEFAEKFKDSESKCEKELFNTVTRFFLPRLNEIYQAKEKKLQMKLRELMPKPVFTKMETRRQRNPPPPSPVNEDNYKKYLVQDRAQRLEERNRRLNGNLNKQSRKTRRSFEENSNIERRSKRLRRTSYDDDDEEEEDDFVEEFSPKSDDREDNILMRKKSGVKSLILQVLAEVKSQEDAVPFLFQMTESNAPGCYDIIKEPMDLSKIERKLRLGLYKTVDDIDNDFKIMLLNHQSYYGNKSEFVHKGKNIWRLFRRLVTAIKPNTVQDETVSRRIEVSQANEKDPKTIVENKLNNMNAEQTPEQEKETKTSPRNEVAEFSPESHMKKSNGTNIEVSKMDTKQASENQREIKTSPRNKAIPFYKEDYLKYLNKSNDINVERCVEHKKRKRKRPNKALEILSKEAELAVERSQSMDENEFRNLAQIEQSSEFPDLKVVPIHSHPSSLLEKFSSESSDQGSDENYSDSLSSSNSQNSVDSVINRSNEIQNVPENVSNVVEYLELNKENSDLTEVVTKNNPRNFNILSEGQVTNLNTMLDTEDLQSFTNNNLSFSTEDNQFNDSRPNFNENLNSIESNLSKESDNRPSSSIKDSVESYSQSSISCASSEHSRSPKDPAIDFPQPVEKNVPFLQNGFNSSEFPTFAPISESSTVDITCLGLASANIVFKKQQNQMESTSISKIPENDKHICKRNQNNKSSHQVTHKLHQAYNSDLKSEQELPKSRQKHLPILSDDKEIEKEFPNLKATQDMTYSSAVSTVQTVQTPLSSQGSPKNSFPYSAYMHESQIHNQESPKYQEKYSIFHDQETQNTHLTKNKPTVFLNQNNETITQKLHVSSHLDTKSQGTENQQLCSSTLREIHSESFTKSENSIMVSYQETQDQGEKIVQNSYSPTASHQHTENMAFTRIQPRCSPTSSFQEVLDQISNPVVTACLQSEDIEKGQPKHDPIISNGEISHNPSKDQQNLPNITLHETQSEAFITNYTENSIFISHQNNYNEIQTQESSKNQSRLSPVFASHQEIPRRESTQADSMHPMTEKQNFGNHKTKNSARAKNSQHHKVLKNQAGFASQEVQHQEVLKNQTGFTSQEVQQQEVLKNQTGFTSQQESAKHVLSRNSPAFVTQPIQTGFTSQEVQHQEVLKNQTGFTSQESAKHVQSRHSPVFVTHQPIHVQGLDSVKNQQRHSYQGTTNQLFHQQSAKNVLRYSSDFSSSQGTQNQLSNLLANSDQDKILVESTAFDPGLLVVNNSSNGTNNFKRSTLNPPVQIPVPYSNQNQLPTKTKFPAVKVNLPPSTGELLFVPDSNPSKMTVHLYAKPTSGNLQPIKRSLELHAVKNPNLQEISIVNEQTTNFANKNSDKQDTNNLPIKRKSPIQDLQHLALDPTGSFFSPVVPSQSSSRNKNHDNIPESFKSTRSSPKTSTSPFVTKPSIAPSDSLTINGTGNLRNNSFQPDSFVPRNIPLAFPNANRMPNYCGITTTSTLPMNFHAQMPVYNNSSSNTILQNVNGQYILMGENSHHSKTKPDISFQDSVMPPFYSSANMMQGFPLNAQVNSAQVPIPQYMNPYCIVADSSAFSSNAPRYPIMSLQPIPFQNR</sequence>
<comment type="caution">
    <text evidence="5">The sequence shown here is derived from an EMBL/GenBank/DDBJ whole genome shotgun (WGS) entry which is preliminary data.</text>
</comment>
<accession>A0AAV4NE03</accession>
<feature type="compositionally biased region" description="Basic and acidic residues" evidence="3">
    <location>
        <begin position="551"/>
        <end position="573"/>
    </location>
</feature>
<feature type="compositionally biased region" description="Low complexity" evidence="3">
    <location>
        <begin position="1625"/>
        <end position="1636"/>
    </location>
</feature>
<dbReference type="SMART" id="SM00297">
    <property type="entry name" value="BROMO"/>
    <property type="match status" value="1"/>
</dbReference>
<evidence type="ECO:0000256" key="1">
    <source>
        <dbReference type="ARBA" id="ARBA00023117"/>
    </source>
</evidence>
<keyword evidence="1 2" id="KW-0103">Bromodomain</keyword>
<dbReference type="GO" id="GO:0006338">
    <property type="term" value="P:chromatin remodeling"/>
    <property type="evidence" value="ECO:0007669"/>
    <property type="project" value="InterPro"/>
</dbReference>
<feature type="compositionally biased region" description="Polar residues" evidence="3">
    <location>
        <begin position="794"/>
        <end position="812"/>
    </location>
</feature>
<dbReference type="InterPro" id="IPR036427">
    <property type="entry name" value="Bromodomain-like_sf"/>
</dbReference>
<dbReference type="PROSITE" id="PS50014">
    <property type="entry name" value="BROMODOMAIN_2"/>
    <property type="match status" value="1"/>
</dbReference>
<evidence type="ECO:0000313" key="6">
    <source>
        <dbReference type="Proteomes" id="UP001054837"/>
    </source>
</evidence>
<feature type="region of interest" description="Disordered" evidence="3">
    <location>
        <begin position="695"/>
        <end position="724"/>
    </location>
</feature>
<evidence type="ECO:0000256" key="2">
    <source>
        <dbReference type="PROSITE-ProRule" id="PRU00035"/>
    </source>
</evidence>
<evidence type="ECO:0000256" key="3">
    <source>
        <dbReference type="SAM" id="MobiDB-lite"/>
    </source>
</evidence>
<feature type="region of interest" description="Disordered" evidence="3">
    <location>
        <begin position="542"/>
        <end position="577"/>
    </location>
</feature>
<dbReference type="InterPro" id="IPR029614">
    <property type="entry name" value="CECR2"/>
</dbReference>
<name>A0AAV4NE03_9ARAC</name>
<reference evidence="5 6" key="1">
    <citation type="submission" date="2021-06" db="EMBL/GenBank/DDBJ databases">
        <title>Caerostris darwini draft genome.</title>
        <authorList>
            <person name="Kono N."/>
            <person name="Arakawa K."/>
        </authorList>
    </citation>
    <scope>NUCLEOTIDE SEQUENCE [LARGE SCALE GENOMIC DNA]</scope>
</reference>
<feature type="domain" description="Bromo" evidence="4">
    <location>
        <begin position="422"/>
        <end position="492"/>
    </location>
</feature>
<dbReference type="Gene3D" id="1.20.920.10">
    <property type="entry name" value="Bromodomain-like"/>
    <property type="match status" value="1"/>
</dbReference>
<feature type="compositionally biased region" description="Basic and acidic residues" evidence="3">
    <location>
        <begin position="356"/>
        <end position="366"/>
    </location>
</feature>
<dbReference type="EMBL" id="BPLQ01001454">
    <property type="protein sequence ID" value="GIX81911.1"/>
    <property type="molecule type" value="Genomic_DNA"/>
</dbReference>
<feature type="compositionally biased region" description="Low complexity" evidence="3">
    <location>
        <begin position="1647"/>
        <end position="1662"/>
    </location>
</feature>
<feature type="compositionally biased region" description="Basic and acidic residues" evidence="3">
    <location>
        <begin position="853"/>
        <end position="862"/>
    </location>
</feature>
<organism evidence="5 6">
    <name type="scientific">Caerostris darwini</name>
    <dbReference type="NCBI Taxonomy" id="1538125"/>
    <lineage>
        <taxon>Eukaryota</taxon>
        <taxon>Metazoa</taxon>
        <taxon>Ecdysozoa</taxon>
        <taxon>Arthropoda</taxon>
        <taxon>Chelicerata</taxon>
        <taxon>Arachnida</taxon>
        <taxon>Araneae</taxon>
        <taxon>Araneomorphae</taxon>
        <taxon>Entelegynae</taxon>
        <taxon>Araneoidea</taxon>
        <taxon>Araneidae</taxon>
        <taxon>Caerostris</taxon>
    </lineage>
</organism>
<feature type="compositionally biased region" description="Acidic residues" evidence="3">
    <location>
        <begin position="377"/>
        <end position="389"/>
    </location>
</feature>
<feature type="region of interest" description="Disordered" evidence="3">
    <location>
        <begin position="1242"/>
        <end position="1300"/>
    </location>
</feature>
<dbReference type="SUPFAM" id="SSF47370">
    <property type="entry name" value="Bromodomain"/>
    <property type="match status" value="1"/>
</dbReference>
<dbReference type="PANTHER" id="PTHR47092">
    <property type="entry name" value="CAT EYE SYNDROME CRITICAL REGION PROTEIN 2"/>
    <property type="match status" value="1"/>
</dbReference>
<feature type="region of interest" description="Disordered" evidence="3">
    <location>
        <begin position="1625"/>
        <end position="1689"/>
    </location>
</feature>
<protein>
    <submittedName>
        <fullName evidence="5">Cat eye syndrome critical region protein 2</fullName>
    </submittedName>
</protein>